<protein>
    <submittedName>
        <fullName evidence="2">Uncharacterized protein</fullName>
    </submittedName>
</protein>
<comment type="caution">
    <text evidence="2">The sequence shown here is derived from an EMBL/GenBank/DDBJ whole genome shotgun (WGS) entry which is preliminary data.</text>
</comment>
<feature type="region of interest" description="Disordered" evidence="1">
    <location>
        <begin position="171"/>
        <end position="191"/>
    </location>
</feature>
<sequence length="275" mass="29675">MSRVEAAPATNDSPGICWVASVVGDAWSVASCTYLFPGNRPHAINLPTSQARQILNTEVSSTGEALTALTATVRGYLIHWQTSSSTPPWRASTPFLFGTLPSGAPAQHPFFLRAPTDRKLSAAVLPSRLDWTSSHAAAMRLGLLRIFEPGNRVSSPSAPTPGIKTAISSRCRSRPLSKPQPPSFSRSTLVARPDDGSFETSPIDFDIAQPVRVCLTLAIPLRTKSLVPWIRKLQQQEPQLTYRRFSSTSAAAACNLEPFVNADVSSGNVHHFSAD</sequence>
<gene>
    <name evidence="2" type="ORF">CKAH01_01854</name>
</gene>
<evidence type="ECO:0000256" key="1">
    <source>
        <dbReference type="SAM" id="MobiDB-lite"/>
    </source>
</evidence>
<evidence type="ECO:0000313" key="2">
    <source>
        <dbReference type="EMBL" id="KAK2735473.1"/>
    </source>
</evidence>
<proteinExistence type="predicted"/>
<organism evidence="2 3">
    <name type="scientific">Colletotrichum kahawae</name>
    <name type="common">Coffee berry disease fungus</name>
    <dbReference type="NCBI Taxonomy" id="34407"/>
    <lineage>
        <taxon>Eukaryota</taxon>
        <taxon>Fungi</taxon>
        <taxon>Dikarya</taxon>
        <taxon>Ascomycota</taxon>
        <taxon>Pezizomycotina</taxon>
        <taxon>Sordariomycetes</taxon>
        <taxon>Hypocreomycetidae</taxon>
        <taxon>Glomerellales</taxon>
        <taxon>Glomerellaceae</taxon>
        <taxon>Colletotrichum</taxon>
        <taxon>Colletotrichum gloeosporioides species complex</taxon>
    </lineage>
</organism>
<dbReference type="Proteomes" id="UP001281614">
    <property type="component" value="Unassembled WGS sequence"/>
</dbReference>
<reference evidence="2" key="1">
    <citation type="submission" date="2023-02" db="EMBL/GenBank/DDBJ databases">
        <title>Colletotrichum kahawae CIFC_Que2 genome sequencing and assembly.</title>
        <authorList>
            <person name="Baroncelli R."/>
        </authorList>
    </citation>
    <scope>NUCLEOTIDE SEQUENCE</scope>
    <source>
        <strain evidence="2">CIFC_Que2</strain>
    </source>
</reference>
<keyword evidence="3" id="KW-1185">Reference proteome</keyword>
<accession>A0AAD9Y4I9</accession>
<evidence type="ECO:0000313" key="3">
    <source>
        <dbReference type="Proteomes" id="UP001281614"/>
    </source>
</evidence>
<dbReference type="EMBL" id="VYYT01000444">
    <property type="protein sequence ID" value="KAK2735473.1"/>
    <property type="molecule type" value="Genomic_DNA"/>
</dbReference>
<dbReference type="AlphaFoldDB" id="A0AAD9Y4I9"/>
<name>A0AAD9Y4I9_COLKA</name>